<feature type="compositionally biased region" description="Basic residues" evidence="1">
    <location>
        <begin position="124"/>
        <end position="138"/>
    </location>
</feature>
<keyword evidence="3" id="KW-1185">Reference proteome</keyword>
<gene>
    <name evidence="2" type="ORF">Ocin01_10787</name>
</gene>
<evidence type="ECO:0000313" key="3">
    <source>
        <dbReference type="Proteomes" id="UP000094527"/>
    </source>
</evidence>
<protein>
    <submittedName>
        <fullName evidence="2">Uncharacterized protein</fullName>
    </submittedName>
</protein>
<evidence type="ECO:0000313" key="2">
    <source>
        <dbReference type="EMBL" id="ODM95902.1"/>
    </source>
</evidence>
<name>A0A1D2MSK2_ORCCI</name>
<reference evidence="2 3" key="1">
    <citation type="journal article" date="2016" name="Genome Biol. Evol.">
        <title>Gene Family Evolution Reflects Adaptation to Soil Environmental Stressors in the Genome of the Collembolan Orchesella cincta.</title>
        <authorList>
            <person name="Faddeeva-Vakhrusheva A."/>
            <person name="Derks M.F."/>
            <person name="Anvar S.Y."/>
            <person name="Agamennone V."/>
            <person name="Suring W."/>
            <person name="Smit S."/>
            <person name="van Straalen N.M."/>
            <person name="Roelofs D."/>
        </authorList>
    </citation>
    <scope>NUCLEOTIDE SEQUENCE [LARGE SCALE GENOMIC DNA]</scope>
    <source>
        <tissue evidence="2">Mixed pool</tissue>
    </source>
</reference>
<feature type="compositionally biased region" description="Polar residues" evidence="1">
    <location>
        <begin position="57"/>
        <end position="69"/>
    </location>
</feature>
<comment type="caution">
    <text evidence="2">The sequence shown here is derived from an EMBL/GenBank/DDBJ whole genome shotgun (WGS) entry which is preliminary data.</text>
</comment>
<dbReference type="AlphaFoldDB" id="A0A1D2MSK2"/>
<organism evidence="2 3">
    <name type="scientific">Orchesella cincta</name>
    <name type="common">Springtail</name>
    <name type="synonym">Podura cincta</name>
    <dbReference type="NCBI Taxonomy" id="48709"/>
    <lineage>
        <taxon>Eukaryota</taxon>
        <taxon>Metazoa</taxon>
        <taxon>Ecdysozoa</taxon>
        <taxon>Arthropoda</taxon>
        <taxon>Hexapoda</taxon>
        <taxon>Collembola</taxon>
        <taxon>Entomobryomorpha</taxon>
        <taxon>Entomobryoidea</taxon>
        <taxon>Orchesellidae</taxon>
        <taxon>Orchesellinae</taxon>
        <taxon>Orchesella</taxon>
    </lineage>
</organism>
<evidence type="ECO:0000256" key="1">
    <source>
        <dbReference type="SAM" id="MobiDB-lite"/>
    </source>
</evidence>
<proteinExistence type="predicted"/>
<feature type="region of interest" description="Disordered" evidence="1">
    <location>
        <begin position="48"/>
        <end position="77"/>
    </location>
</feature>
<dbReference type="EMBL" id="LJIJ01000610">
    <property type="protein sequence ID" value="ODM95902.1"/>
    <property type="molecule type" value="Genomic_DNA"/>
</dbReference>
<accession>A0A1D2MSK2</accession>
<feature type="region of interest" description="Disordered" evidence="1">
    <location>
        <begin position="118"/>
        <end position="138"/>
    </location>
</feature>
<sequence>MIKKEINRFRSWDATALTFFISVVILSVTSDVAAGPVINKRIPLHFEMDESGESQKPVPSSLNSSQGNFSHPDFERSSAIRLKRSPYPPGFVTWTIREPCICSPGQLICRCYSTSSASLEASQKSRRRRSRTKKSKSN</sequence>
<dbReference type="Proteomes" id="UP000094527">
    <property type="component" value="Unassembled WGS sequence"/>
</dbReference>